<dbReference type="Proteomes" id="UP000237684">
    <property type="component" value="Unassembled WGS sequence"/>
</dbReference>
<keyword evidence="2" id="KW-1185">Reference proteome</keyword>
<proteinExistence type="predicted"/>
<organism evidence="1 2">
    <name type="scientific">Abditibacterium utsteinense</name>
    <dbReference type="NCBI Taxonomy" id="1960156"/>
    <lineage>
        <taxon>Bacteria</taxon>
        <taxon>Pseudomonadati</taxon>
        <taxon>Abditibacteriota</taxon>
        <taxon>Abditibacteriia</taxon>
        <taxon>Abditibacteriales</taxon>
        <taxon>Abditibacteriaceae</taxon>
        <taxon>Abditibacterium</taxon>
    </lineage>
</organism>
<dbReference type="InParanoid" id="A0A2S8SXM8"/>
<sequence length="108" mass="12332">MEWLLPLVLGAMALFYICQPLLSGASSAQRQTKFEGWHSLEQLEIDRNLGKIDEAEWEELKKRVPVEAPLVAPGARSLESLIFGVRRQKRIHLALESEVLIARARRKK</sequence>
<dbReference type="EMBL" id="NIGF01000001">
    <property type="protein sequence ID" value="PQV65546.1"/>
    <property type="molecule type" value="Genomic_DNA"/>
</dbReference>
<evidence type="ECO:0000313" key="1">
    <source>
        <dbReference type="EMBL" id="PQV65546.1"/>
    </source>
</evidence>
<accession>A0A2S8SXM8</accession>
<dbReference type="RefSeq" id="WP_105482272.1">
    <property type="nucleotide sequence ID" value="NZ_NIGF01000001.1"/>
</dbReference>
<dbReference type="AlphaFoldDB" id="A0A2S8SXM8"/>
<comment type="caution">
    <text evidence="1">The sequence shown here is derived from an EMBL/GenBank/DDBJ whole genome shotgun (WGS) entry which is preliminary data.</text>
</comment>
<name>A0A2S8SXM8_9BACT</name>
<reference evidence="1 2" key="1">
    <citation type="journal article" date="2018" name="Syst. Appl. Microbiol.">
        <title>Abditibacterium utsteinense sp. nov., the first cultivated member of candidate phylum FBP, isolated from ice-free Antarctic soil samples.</title>
        <authorList>
            <person name="Tahon G."/>
            <person name="Tytgat B."/>
            <person name="Lebbe L."/>
            <person name="Carlier A."/>
            <person name="Willems A."/>
        </authorList>
    </citation>
    <scope>NUCLEOTIDE SEQUENCE [LARGE SCALE GENOMIC DNA]</scope>
    <source>
        <strain evidence="1 2">LMG 29911</strain>
    </source>
</reference>
<protein>
    <submittedName>
        <fullName evidence="1">Uncharacterized protein</fullName>
    </submittedName>
</protein>
<evidence type="ECO:0000313" key="2">
    <source>
        <dbReference type="Proteomes" id="UP000237684"/>
    </source>
</evidence>
<gene>
    <name evidence="1" type="ORF">B1R32_101288</name>
</gene>